<proteinExistence type="predicted"/>
<sequence>MSIEALAMAGLSYSECGIALKEWEPHSLEQPPEHLLLEGTEIDKGPPVLKTVKVDGELLKAEIRKWAKAVVSIKESAAQSQVRNLFSCGEQIRNVEFR</sequence>
<name>A0A2P5BFS6_PARAD</name>
<accession>A0A2P5BFS6</accession>
<comment type="caution">
    <text evidence="1">The sequence shown here is derived from an EMBL/GenBank/DDBJ whole genome shotgun (WGS) entry which is preliminary data.</text>
</comment>
<organism evidence="1 2">
    <name type="scientific">Parasponia andersonii</name>
    <name type="common">Sponia andersonii</name>
    <dbReference type="NCBI Taxonomy" id="3476"/>
    <lineage>
        <taxon>Eukaryota</taxon>
        <taxon>Viridiplantae</taxon>
        <taxon>Streptophyta</taxon>
        <taxon>Embryophyta</taxon>
        <taxon>Tracheophyta</taxon>
        <taxon>Spermatophyta</taxon>
        <taxon>Magnoliopsida</taxon>
        <taxon>eudicotyledons</taxon>
        <taxon>Gunneridae</taxon>
        <taxon>Pentapetalae</taxon>
        <taxon>rosids</taxon>
        <taxon>fabids</taxon>
        <taxon>Rosales</taxon>
        <taxon>Cannabaceae</taxon>
        <taxon>Parasponia</taxon>
    </lineage>
</organism>
<dbReference type="EMBL" id="JXTB01000291">
    <property type="protein sequence ID" value="PON47654.1"/>
    <property type="molecule type" value="Genomic_DNA"/>
</dbReference>
<dbReference type="Proteomes" id="UP000237105">
    <property type="component" value="Unassembled WGS sequence"/>
</dbReference>
<evidence type="ECO:0000313" key="1">
    <source>
        <dbReference type="EMBL" id="PON47654.1"/>
    </source>
</evidence>
<dbReference type="OrthoDB" id="1719622at2759"/>
<reference evidence="2" key="1">
    <citation type="submission" date="2016-06" db="EMBL/GenBank/DDBJ databases">
        <title>Parallel loss of symbiosis genes in relatives of nitrogen-fixing non-legume Parasponia.</title>
        <authorList>
            <person name="Van Velzen R."/>
            <person name="Holmer R."/>
            <person name="Bu F."/>
            <person name="Rutten L."/>
            <person name="Van Zeijl A."/>
            <person name="Liu W."/>
            <person name="Santuari L."/>
            <person name="Cao Q."/>
            <person name="Sharma T."/>
            <person name="Shen D."/>
            <person name="Roswanjaya Y."/>
            <person name="Wardhani T."/>
            <person name="Kalhor M.S."/>
            <person name="Jansen J."/>
            <person name="Van den Hoogen J."/>
            <person name="Gungor B."/>
            <person name="Hartog M."/>
            <person name="Hontelez J."/>
            <person name="Verver J."/>
            <person name="Yang W.-C."/>
            <person name="Schijlen E."/>
            <person name="Repin R."/>
            <person name="Schilthuizen M."/>
            <person name="Schranz E."/>
            <person name="Heidstra R."/>
            <person name="Miyata K."/>
            <person name="Fedorova E."/>
            <person name="Kohlen W."/>
            <person name="Bisseling T."/>
            <person name="Smit S."/>
            <person name="Geurts R."/>
        </authorList>
    </citation>
    <scope>NUCLEOTIDE SEQUENCE [LARGE SCALE GENOMIC DNA]</scope>
    <source>
        <strain evidence="2">cv. WU1-14</strain>
    </source>
</reference>
<gene>
    <name evidence="1" type="ORF">PanWU01x14_242750</name>
</gene>
<keyword evidence="2" id="KW-1185">Reference proteome</keyword>
<protein>
    <submittedName>
        <fullName evidence="1">Uncharacterized protein</fullName>
    </submittedName>
</protein>
<dbReference type="AlphaFoldDB" id="A0A2P5BFS6"/>
<evidence type="ECO:0000313" key="2">
    <source>
        <dbReference type="Proteomes" id="UP000237105"/>
    </source>
</evidence>